<name>A0AAD8AJT2_DIPPU</name>
<comment type="caution">
    <text evidence="1">The sequence shown here is derived from an EMBL/GenBank/DDBJ whole genome shotgun (WGS) entry which is preliminary data.</text>
</comment>
<organism evidence="1 2">
    <name type="scientific">Diploptera punctata</name>
    <name type="common">Pacific beetle cockroach</name>
    <dbReference type="NCBI Taxonomy" id="6984"/>
    <lineage>
        <taxon>Eukaryota</taxon>
        <taxon>Metazoa</taxon>
        <taxon>Ecdysozoa</taxon>
        <taxon>Arthropoda</taxon>
        <taxon>Hexapoda</taxon>
        <taxon>Insecta</taxon>
        <taxon>Pterygota</taxon>
        <taxon>Neoptera</taxon>
        <taxon>Polyneoptera</taxon>
        <taxon>Dictyoptera</taxon>
        <taxon>Blattodea</taxon>
        <taxon>Blaberoidea</taxon>
        <taxon>Blaberidae</taxon>
        <taxon>Diplopterinae</taxon>
        <taxon>Diploptera</taxon>
    </lineage>
</organism>
<feature type="non-terminal residue" evidence="1">
    <location>
        <position position="86"/>
    </location>
</feature>
<evidence type="ECO:0000313" key="2">
    <source>
        <dbReference type="Proteomes" id="UP001233999"/>
    </source>
</evidence>
<sequence>YYGAGALVNDLEELGHLCIKNATADTERQQEAEVQPQFRISQILSNTNLGLVKEIRYKPEVPYDEFYRDLPTSKSEVKVQKGHSEN</sequence>
<reference evidence="1" key="2">
    <citation type="submission" date="2023-05" db="EMBL/GenBank/DDBJ databases">
        <authorList>
            <person name="Fouks B."/>
        </authorList>
    </citation>
    <scope>NUCLEOTIDE SEQUENCE</scope>
    <source>
        <strain evidence="1">Stay&amp;Tobe</strain>
        <tissue evidence="1">Testes</tissue>
    </source>
</reference>
<gene>
    <name evidence="1" type="ORF">L9F63_010582</name>
</gene>
<proteinExistence type="predicted"/>
<protein>
    <submittedName>
        <fullName evidence="1">Uncharacterized protein</fullName>
    </submittedName>
</protein>
<dbReference type="AlphaFoldDB" id="A0AAD8AJT2"/>
<feature type="non-terminal residue" evidence="1">
    <location>
        <position position="1"/>
    </location>
</feature>
<dbReference type="Proteomes" id="UP001233999">
    <property type="component" value="Unassembled WGS sequence"/>
</dbReference>
<reference evidence="1" key="1">
    <citation type="journal article" date="2023" name="IScience">
        <title>Live-bearing cockroach genome reveals convergent evolutionary mechanisms linked to viviparity in insects and beyond.</title>
        <authorList>
            <person name="Fouks B."/>
            <person name="Harrison M.C."/>
            <person name="Mikhailova A.A."/>
            <person name="Marchal E."/>
            <person name="English S."/>
            <person name="Carruthers M."/>
            <person name="Jennings E.C."/>
            <person name="Chiamaka E.L."/>
            <person name="Frigard R.A."/>
            <person name="Pippel M."/>
            <person name="Attardo G.M."/>
            <person name="Benoit J.B."/>
            <person name="Bornberg-Bauer E."/>
            <person name="Tobe S.S."/>
        </authorList>
    </citation>
    <scope>NUCLEOTIDE SEQUENCE</scope>
    <source>
        <strain evidence="1">Stay&amp;Tobe</strain>
    </source>
</reference>
<accession>A0AAD8AJT2</accession>
<keyword evidence="2" id="KW-1185">Reference proteome</keyword>
<dbReference type="EMBL" id="JASPKZ010000842">
    <property type="protein sequence ID" value="KAJ9598988.1"/>
    <property type="molecule type" value="Genomic_DNA"/>
</dbReference>
<evidence type="ECO:0000313" key="1">
    <source>
        <dbReference type="EMBL" id="KAJ9598988.1"/>
    </source>
</evidence>